<evidence type="ECO:0000313" key="1">
    <source>
        <dbReference type="EMBL" id="MBT9812705.1"/>
    </source>
</evidence>
<organism evidence="1 2">
    <name type="scientific">Enterocloster citroniae</name>
    <dbReference type="NCBI Taxonomy" id="358743"/>
    <lineage>
        <taxon>Bacteria</taxon>
        <taxon>Bacillati</taxon>
        <taxon>Bacillota</taxon>
        <taxon>Clostridia</taxon>
        <taxon>Lachnospirales</taxon>
        <taxon>Lachnospiraceae</taxon>
        <taxon>Enterocloster</taxon>
    </lineage>
</organism>
<comment type="caution">
    <text evidence="1">The sequence shown here is derived from an EMBL/GenBank/DDBJ whole genome shotgun (WGS) entry which is preliminary data.</text>
</comment>
<gene>
    <name evidence="1" type="ORF">GPL26_24210</name>
</gene>
<proteinExistence type="predicted"/>
<dbReference type="InterPro" id="IPR036388">
    <property type="entry name" value="WH-like_DNA-bd_sf"/>
</dbReference>
<dbReference type="RefSeq" id="WP_215630315.1">
    <property type="nucleotide sequence ID" value="NZ_WQPS01000065.1"/>
</dbReference>
<dbReference type="GO" id="GO:0005509">
    <property type="term" value="F:calcium ion binding"/>
    <property type="evidence" value="ECO:0007669"/>
    <property type="project" value="InterPro"/>
</dbReference>
<evidence type="ECO:0008006" key="3">
    <source>
        <dbReference type="Google" id="ProtNLM"/>
    </source>
</evidence>
<dbReference type="GO" id="GO:0003700">
    <property type="term" value="F:DNA-binding transcription factor activity"/>
    <property type="evidence" value="ECO:0007669"/>
    <property type="project" value="InterPro"/>
</dbReference>
<dbReference type="Proteomes" id="UP000708338">
    <property type="component" value="Unassembled WGS sequence"/>
</dbReference>
<protein>
    <recommendedName>
        <fullName evidence="3">Sporulation initiation factor Spo0A C-terminal domain-containing protein</fullName>
    </recommendedName>
</protein>
<dbReference type="GO" id="GO:0042173">
    <property type="term" value="P:regulation of sporulation resulting in formation of a cellular spore"/>
    <property type="evidence" value="ECO:0007669"/>
    <property type="project" value="InterPro"/>
</dbReference>
<name>A0AA41FJL0_9FIRM</name>
<dbReference type="EMBL" id="WQPS01000065">
    <property type="protein sequence ID" value="MBT9812705.1"/>
    <property type="molecule type" value="Genomic_DNA"/>
</dbReference>
<dbReference type="GO" id="GO:0005737">
    <property type="term" value="C:cytoplasm"/>
    <property type="evidence" value="ECO:0007669"/>
    <property type="project" value="InterPro"/>
</dbReference>
<dbReference type="GO" id="GO:0003677">
    <property type="term" value="F:DNA binding"/>
    <property type="evidence" value="ECO:0007669"/>
    <property type="project" value="InterPro"/>
</dbReference>
<evidence type="ECO:0000313" key="2">
    <source>
        <dbReference type="Proteomes" id="UP000708338"/>
    </source>
</evidence>
<sequence length="73" mass="8647">MQTMKKLFKEVARQYGVSDEVVKREMEFAVREAFTTPQDEEVIKLQNQIPRKGKIPTLEEFLLYVIQEVQNET</sequence>
<reference evidence="1" key="1">
    <citation type="journal article" date="2021" name="Gut Microbes">
        <title>A synthetic consortium of 100 gut commensals modulates the composition and function in a colon model of the microbiome of elderly subjects.</title>
        <authorList>
            <person name="Perez M."/>
            <person name="Ntemiri A."/>
            <person name="Tan H."/>
            <person name="Harris H.M.B."/>
            <person name="Roager H.M."/>
            <person name="Ribiere C."/>
            <person name="O'Toole P.W."/>
        </authorList>
    </citation>
    <scope>NUCLEOTIDE SEQUENCE</scope>
    <source>
        <strain evidence="1">MCC335</strain>
    </source>
</reference>
<dbReference type="Gene3D" id="1.10.10.10">
    <property type="entry name" value="Winged helix-like DNA-binding domain superfamily/Winged helix DNA-binding domain"/>
    <property type="match status" value="1"/>
</dbReference>
<dbReference type="AlphaFoldDB" id="A0AA41FJL0"/>
<dbReference type="SUPFAM" id="SSF46894">
    <property type="entry name" value="C-terminal effector domain of the bipartite response regulators"/>
    <property type="match status" value="1"/>
</dbReference>
<dbReference type="InterPro" id="IPR016032">
    <property type="entry name" value="Sig_transdc_resp-reg_C-effctor"/>
</dbReference>
<accession>A0AA41FJL0</accession>